<evidence type="ECO:0000313" key="3">
    <source>
        <dbReference type="EMBL" id="MEL4454662.1"/>
    </source>
</evidence>
<dbReference type="InterPro" id="IPR025665">
    <property type="entry name" value="Beta-barrel_OMP_2"/>
</dbReference>
<dbReference type="Proteomes" id="UP001474120">
    <property type="component" value="Unassembled WGS sequence"/>
</dbReference>
<protein>
    <submittedName>
        <fullName evidence="3">Porin family protein</fullName>
    </submittedName>
</protein>
<comment type="caution">
    <text evidence="3">The sequence shown here is derived from an EMBL/GenBank/DDBJ whole genome shotgun (WGS) entry which is preliminary data.</text>
</comment>
<dbReference type="RefSeq" id="WP_342158256.1">
    <property type="nucleotide sequence ID" value="NZ_JBCDNA010000001.1"/>
</dbReference>
<keyword evidence="4" id="KW-1185">Reference proteome</keyword>
<evidence type="ECO:0000259" key="2">
    <source>
        <dbReference type="Pfam" id="PF13568"/>
    </source>
</evidence>
<gene>
    <name evidence="3" type="ORF">AABB81_02050</name>
</gene>
<evidence type="ECO:0000256" key="1">
    <source>
        <dbReference type="SAM" id="MobiDB-lite"/>
    </source>
</evidence>
<dbReference type="EMBL" id="JBCDNA010000001">
    <property type="protein sequence ID" value="MEL4454662.1"/>
    <property type="molecule type" value="Genomic_DNA"/>
</dbReference>
<accession>A0ABU9KZB3</accession>
<organism evidence="3 4">
    <name type="scientific">Lutimonas vermicola</name>
    <dbReference type="NCBI Taxonomy" id="414288"/>
    <lineage>
        <taxon>Bacteria</taxon>
        <taxon>Pseudomonadati</taxon>
        <taxon>Bacteroidota</taxon>
        <taxon>Flavobacteriia</taxon>
        <taxon>Flavobacteriales</taxon>
        <taxon>Flavobacteriaceae</taxon>
        <taxon>Lutimonas</taxon>
    </lineage>
</organism>
<proteinExistence type="predicted"/>
<feature type="domain" description="Outer membrane protein beta-barrel" evidence="2">
    <location>
        <begin position="36"/>
        <end position="205"/>
    </location>
</feature>
<feature type="compositionally biased region" description="Basic residues" evidence="1">
    <location>
        <begin position="245"/>
        <end position="256"/>
    </location>
</feature>
<name>A0ABU9KZB3_9FLAO</name>
<reference evidence="3 4" key="1">
    <citation type="submission" date="2024-04" db="EMBL/GenBank/DDBJ databases">
        <title>whole genome sequencing of Lutimonas vermicola strain IMCC1616.</title>
        <authorList>
            <person name="Bae S.S."/>
        </authorList>
    </citation>
    <scope>NUCLEOTIDE SEQUENCE [LARGE SCALE GENOMIC DNA]</scope>
    <source>
        <strain evidence="3 4">IMCC1616</strain>
    </source>
</reference>
<evidence type="ECO:0000313" key="4">
    <source>
        <dbReference type="Proteomes" id="UP001474120"/>
    </source>
</evidence>
<feature type="region of interest" description="Disordered" evidence="1">
    <location>
        <begin position="237"/>
        <end position="264"/>
    </location>
</feature>
<sequence length="264" mass="29862">MKKEKTFVLILMLLITYSVQSQVLIALLLGDKLNSGKIEFGLDGGLNFSNIGNMDSNSYSRELNLGFYFDIKMKEQWYLNTGVLVKSTLGLDNLTEKDLDFLGVRIYEEEGAYKQRINYFIVPALAKYKFKNNMHAEIGPQFGLATKAFVQFDSKIDGNEARIRETNTDMINRFDMGIAGGVGYRLLKGLGWTIGARYYYGFLDVYKGVSGSRNSSLFLKLNVPFGLSLDKKEEIKAMKNSNKEKKAKKKEAKKAKKAQEKQNG</sequence>
<dbReference type="Pfam" id="PF13568">
    <property type="entry name" value="OMP_b-brl_2"/>
    <property type="match status" value="1"/>
</dbReference>